<evidence type="ECO:0000256" key="3">
    <source>
        <dbReference type="ARBA" id="ARBA00005842"/>
    </source>
</evidence>
<protein>
    <recommendedName>
        <fullName evidence="10">tRNA dimethylallyltransferase</fullName>
        <ecNumber evidence="10">2.5.1.75</ecNumber>
    </recommendedName>
    <alternativeName>
        <fullName evidence="10">Dimethylallyl diphosphate:tRNA dimethylallyltransferase</fullName>
        <shortName evidence="10">DMAPP:tRNA dimethylallyltransferase</shortName>
        <shortName evidence="10">DMATase</shortName>
    </alternativeName>
    <alternativeName>
        <fullName evidence="10">Isopentenyl-diphosphate:tRNA isopentenyltransferase</fullName>
        <shortName evidence="10">IPP transferase</shortName>
        <shortName evidence="10">IPPT</shortName>
        <shortName evidence="10">IPTase</shortName>
    </alternativeName>
</protein>
<keyword evidence="4 10" id="KW-0808">Transferase</keyword>
<dbReference type="Pfam" id="PF01715">
    <property type="entry name" value="IPPT"/>
    <property type="match status" value="1"/>
</dbReference>
<dbReference type="InterPro" id="IPR039657">
    <property type="entry name" value="Dimethylallyltransferase"/>
</dbReference>
<comment type="subunit">
    <text evidence="10">Monomer.</text>
</comment>
<keyword evidence="15" id="KW-1185">Reference proteome</keyword>
<comment type="caution">
    <text evidence="10">Lacks conserved residue(s) required for the propagation of feature annotation.</text>
</comment>
<dbReference type="RefSeq" id="WP_322498019.1">
    <property type="nucleotide sequence ID" value="NZ_JARGYT010000064.1"/>
</dbReference>
<dbReference type="Gene3D" id="3.40.50.300">
    <property type="entry name" value="P-loop containing nucleotide triphosphate hydrolases"/>
    <property type="match status" value="1"/>
</dbReference>
<dbReference type="HAMAP" id="MF_00185">
    <property type="entry name" value="IPP_trans"/>
    <property type="match status" value="1"/>
</dbReference>
<dbReference type="SUPFAM" id="SSF52540">
    <property type="entry name" value="P-loop containing nucleoside triphosphate hydrolases"/>
    <property type="match status" value="1"/>
</dbReference>
<feature type="binding site" evidence="10">
    <location>
        <begin position="19"/>
        <end position="26"/>
    </location>
    <ligand>
        <name>ATP</name>
        <dbReference type="ChEBI" id="CHEBI:30616"/>
    </ligand>
</feature>
<evidence type="ECO:0000256" key="11">
    <source>
        <dbReference type="RuleBase" id="RU003783"/>
    </source>
</evidence>
<keyword evidence="6 10" id="KW-0547">Nucleotide-binding</keyword>
<evidence type="ECO:0000313" key="14">
    <source>
        <dbReference type="EMBL" id="MDZ5762560.1"/>
    </source>
</evidence>
<evidence type="ECO:0000313" key="15">
    <source>
        <dbReference type="Proteomes" id="UP001293791"/>
    </source>
</evidence>
<evidence type="ECO:0000256" key="8">
    <source>
        <dbReference type="ARBA" id="ARBA00022842"/>
    </source>
</evidence>
<feature type="site" description="Interaction with substrate tRNA" evidence="10">
    <location>
        <position position="104"/>
    </location>
</feature>
<feature type="binding site" evidence="10">
    <location>
        <begin position="21"/>
        <end position="26"/>
    </location>
    <ligand>
        <name>substrate</name>
    </ligand>
</feature>
<evidence type="ECO:0000256" key="10">
    <source>
        <dbReference type="HAMAP-Rule" id="MF_00185"/>
    </source>
</evidence>
<comment type="cofactor">
    <cofactor evidence="1 10">
        <name>Mg(2+)</name>
        <dbReference type="ChEBI" id="CHEBI:18420"/>
    </cofactor>
</comment>
<gene>
    <name evidence="10" type="primary">miaA</name>
    <name evidence="14" type="ORF">Cyrtocomes_00948</name>
</gene>
<dbReference type="PANTHER" id="PTHR11088">
    <property type="entry name" value="TRNA DIMETHYLALLYLTRANSFERASE"/>
    <property type="match status" value="1"/>
</dbReference>
<comment type="function">
    <text evidence="2 10 12">Catalyzes the transfer of a dimethylallyl group onto the adenine at position 37 in tRNAs that read codons beginning with uridine, leading to the formation of N6-(dimethylallyl)adenosine (i(6)A).</text>
</comment>
<keyword evidence="5 10" id="KW-0819">tRNA processing</keyword>
<evidence type="ECO:0000256" key="6">
    <source>
        <dbReference type="ARBA" id="ARBA00022741"/>
    </source>
</evidence>
<dbReference type="Gene3D" id="1.10.20.140">
    <property type="match status" value="1"/>
</dbReference>
<accession>A0ABU5L9H6</accession>
<name>A0ABU5L9H6_9RICK</name>
<feature type="site" description="Interaction with substrate tRNA" evidence="10">
    <location>
        <position position="126"/>
    </location>
</feature>
<evidence type="ECO:0000256" key="5">
    <source>
        <dbReference type="ARBA" id="ARBA00022694"/>
    </source>
</evidence>
<dbReference type="EC" id="2.5.1.75" evidence="10"/>
<reference evidence="14 15" key="1">
    <citation type="submission" date="2023-02" db="EMBL/GenBank/DDBJ databases">
        <title>Host association and intracellularity evolved multiple times independently in the Rickettsiales.</title>
        <authorList>
            <person name="Castelli M."/>
            <person name="Nardi T."/>
            <person name="Gammuto L."/>
            <person name="Bellinzona G."/>
            <person name="Sabaneyeva E."/>
            <person name="Potekhin A."/>
            <person name="Serra V."/>
            <person name="Petroni G."/>
            <person name="Sassera D."/>
        </authorList>
    </citation>
    <scope>NUCLEOTIDE SEQUENCE [LARGE SCALE GENOMIC DNA]</scope>
    <source>
        <strain evidence="14 15">BOD18</strain>
    </source>
</reference>
<evidence type="ECO:0000256" key="7">
    <source>
        <dbReference type="ARBA" id="ARBA00022840"/>
    </source>
</evidence>
<comment type="catalytic activity">
    <reaction evidence="9 10 11">
        <text>adenosine(37) in tRNA + dimethylallyl diphosphate = N(6)-dimethylallyladenosine(37) in tRNA + diphosphate</text>
        <dbReference type="Rhea" id="RHEA:26482"/>
        <dbReference type="Rhea" id="RHEA-COMP:10162"/>
        <dbReference type="Rhea" id="RHEA-COMP:10375"/>
        <dbReference type="ChEBI" id="CHEBI:33019"/>
        <dbReference type="ChEBI" id="CHEBI:57623"/>
        <dbReference type="ChEBI" id="CHEBI:74411"/>
        <dbReference type="ChEBI" id="CHEBI:74415"/>
        <dbReference type="EC" id="2.5.1.75"/>
    </reaction>
</comment>
<keyword evidence="7 10" id="KW-0067">ATP-binding</keyword>
<dbReference type="Proteomes" id="UP001293791">
    <property type="component" value="Unassembled WGS sequence"/>
</dbReference>
<dbReference type="PANTHER" id="PTHR11088:SF60">
    <property type="entry name" value="TRNA DIMETHYLALLYLTRANSFERASE"/>
    <property type="match status" value="1"/>
</dbReference>
<dbReference type="EMBL" id="JARGYT010000064">
    <property type="protein sequence ID" value="MDZ5762560.1"/>
    <property type="molecule type" value="Genomic_DNA"/>
</dbReference>
<dbReference type="InterPro" id="IPR027417">
    <property type="entry name" value="P-loop_NTPase"/>
</dbReference>
<feature type="region of interest" description="Interaction with substrate tRNA" evidence="10">
    <location>
        <begin position="44"/>
        <end position="47"/>
    </location>
</feature>
<keyword evidence="8 10" id="KW-0460">Magnesium</keyword>
<proteinExistence type="inferred from homology"/>
<evidence type="ECO:0000256" key="9">
    <source>
        <dbReference type="ARBA" id="ARBA00049563"/>
    </source>
</evidence>
<dbReference type="InterPro" id="IPR018022">
    <property type="entry name" value="IPT"/>
</dbReference>
<comment type="caution">
    <text evidence="14">The sequence shown here is derived from an EMBL/GenBank/DDBJ whole genome shotgun (WGS) entry which is preliminary data.</text>
</comment>
<evidence type="ECO:0000256" key="13">
    <source>
        <dbReference type="RuleBase" id="RU003785"/>
    </source>
</evidence>
<evidence type="ECO:0000256" key="2">
    <source>
        <dbReference type="ARBA" id="ARBA00003213"/>
    </source>
</evidence>
<evidence type="ECO:0000256" key="4">
    <source>
        <dbReference type="ARBA" id="ARBA00022679"/>
    </source>
</evidence>
<dbReference type="NCBIfam" id="TIGR00174">
    <property type="entry name" value="miaA"/>
    <property type="match status" value="1"/>
</dbReference>
<comment type="similarity">
    <text evidence="3 10 13">Belongs to the IPP transferase family.</text>
</comment>
<sequence length="288" mass="32953">MELEKIIHKSNNKHLVICGATATGKSELAVRLADKLDCIIINADSMQVYKELPLLTAQPLESAIQHKLYGVISCQDEFSVNIWLNLVKNELQNSTKRVIFVGGSGMYIKALINGISQLPDISQETRNFVYRLSMSGVDLHNMLASVDRPLAERVHKNDIKRIQRGLMVYYETKVPLSQWHIENIGASKRDEFFLINKEVPRDLIYRNCNKRFLDSLYNGVLEEVENAIKVGCSSTASKILGMEEIVAYLENKSTLENSTILAQQKIRNYAKRQLTWFRHQFIYDCIVN</sequence>
<evidence type="ECO:0000256" key="12">
    <source>
        <dbReference type="RuleBase" id="RU003784"/>
    </source>
</evidence>
<organism evidence="14 15">
    <name type="scientific">Candidatus Cyrtobacter comes</name>
    <dbReference type="NCBI Taxonomy" id="675776"/>
    <lineage>
        <taxon>Bacteria</taxon>
        <taxon>Pseudomonadati</taxon>
        <taxon>Pseudomonadota</taxon>
        <taxon>Alphaproteobacteria</taxon>
        <taxon>Rickettsiales</taxon>
        <taxon>Candidatus Midichloriaceae</taxon>
        <taxon>Candidatus Cyrtobacter</taxon>
    </lineage>
</organism>
<evidence type="ECO:0000256" key="1">
    <source>
        <dbReference type="ARBA" id="ARBA00001946"/>
    </source>
</evidence>